<dbReference type="STRING" id="236234.A0A1J9QUQ0"/>
<keyword evidence="4" id="KW-1185">Reference proteome</keyword>
<comment type="caution">
    <text evidence="3">The sequence shown here is derived from an EMBL/GenBank/DDBJ whole genome shotgun (WGS) entry which is preliminary data.</text>
</comment>
<feature type="region of interest" description="Disordered" evidence="1">
    <location>
        <begin position="203"/>
        <end position="234"/>
    </location>
</feature>
<gene>
    <name evidence="3" type="ORF">BKCO1_4500063</name>
</gene>
<feature type="compositionally biased region" description="Basic and acidic residues" evidence="1">
    <location>
        <begin position="222"/>
        <end position="232"/>
    </location>
</feature>
<sequence>MCRATTTYCCICGCPFSSLDVDPDARGSPYSYDASVISSEDTDWLRQCTAVDQNTFVADEDGDRRKVEGIDSLVQAIEQIESSRQKTINKFLRGGELNGPVYGMHSTCMAIAERVRRHSFFRCAHPEASTNSVLHHFYLSLKRLHYRIASHSHSVRWEHGYYGAARFWRNFWGQERGWEWLCADPANIPNLTEWVLSQLRPVSDDDADDESTSTSPVPSAYHVDDDNAKEYPRPSLDGMPIDVLQRITSFLPACSTLRLRRCSKPLANRIELRQSFWRDALVAGELVPFLWDLDADQCRQKDRDAAAAAGAAEEKGKEDGEEEEDVRRPLLYDWRSLARGLRAHKFVQAALRGSLHPDEARRPAEGYGIGYLDFYRSVAAQGAGFANDAPVGLLNRCRIAQVVDDVERIEEDELMHDCHVPLSDEEEVYAAMWIMRVARPEAFDEYRVRRSLELYGDLSEALESRPPPRMMCRL</sequence>
<dbReference type="InterPro" id="IPR001810">
    <property type="entry name" value="F-box_dom"/>
</dbReference>
<feature type="region of interest" description="Disordered" evidence="1">
    <location>
        <begin position="304"/>
        <end position="323"/>
    </location>
</feature>
<protein>
    <submittedName>
        <fullName evidence="3">F-box domain cyclin-like protein</fullName>
    </submittedName>
</protein>
<proteinExistence type="predicted"/>
<accession>A0A1J9QUQ0</accession>
<feature type="domain" description="F-box" evidence="2">
    <location>
        <begin position="233"/>
        <end position="280"/>
    </location>
</feature>
<dbReference type="SUPFAM" id="SSF81383">
    <property type="entry name" value="F-box domain"/>
    <property type="match status" value="1"/>
</dbReference>
<dbReference type="GeneID" id="31016486"/>
<dbReference type="Proteomes" id="UP000183809">
    <property type="component" value="Unassembled WGS sequence"/>
</dbReference>
<evidence type="ECO:0000313" key="3">
    <source>
        <dbReference type="EMBL" id="OJD31698.1"/>
    </source>
</evidence>
<dbReference type="AlphaFoldDB" id="A0A1J9QUQ0"/>
<dbReference type="EMBL" id="MNUE01000045">
    <property type="protein sequence ID" value="OJD31698.1"/>
    <property type="molecule type" value="Genomic_DNA"/>
</dbReference>
<dbReference type="RefSeq" id="XP_020127958.1">
    <property type="nucleotide sequence ID" value="XM_020276225.1"/>
</dbReference>
<evidence type="ECO:0000256" key="1">
    <source>
        <dbReference type="SAM" id="MobiDB-lite"/>
    </source>
</evidence>
<dbReference type="InterPro" id="IPR036047">
    <property type="entry name" value="F-box-like_dom_sf"/>
</dbReference>
<evidence type="ECO:0000313" key="4">
    <source>
        <dbReference type="Proteomes" id="UP000183809"/>
    </source>
</evidence>
<dbReference type="OrthoDB" id="3904354at2759"/>
<name>A0A1J9QUQ0_9PEZI</name>
<organism evidence="3 4">
    <name type="scientific">Diplodia corticola</name>
    <dbReference type="NCBI Taxonomy" id="236234"/>
    <lineage>
        <taxon>Eukaryota</taxon>
        <taxon>Fungi</taxon>
        <taxon>Dikarya</taxon>
        <taxon>Ascomycota</taxon>
        <taxon>Pezizomycotina</taxon>
        <taxon>Dothideomycetes</taxon>
        <taxon>Dothideomycetes incertae sedis</taxon>
        <taxon>Botryosphaeriales</taxon>
        <taxon>Botryosphaeriaceae</taxon>
        <taxon>Diplodia</taxon>
    </lineage>
</organism>
<reference evidence="3 4" key="1">
    <citation type="submission" date="2016-10" db="EMBL/GenBank/DDBJ databases">
        <title>Proteomics and genomics reveal pathogen-plant mechanisms compatible with a hemibiotrophic lifestyle of Diplodia corticola.</title>
        <authorList>
            <person name="Fernandes I."/>
            <person name="De Jonge R."/>
            <person name="Van De Peer Y."/>
            <person name="Devreese B."/>
            <person name="Alves A."/>
            <person name="Esteves A.C."/>
        </authorList>
    </citation>
    <scope>NUCLEOTIDE SEQUENCE [LARGE SCALE GENOMIC DNA]</scope>
    <source>
        <strain evidence="3 4">CBS 112549</strain>
    </source>
</reference>
<evidence type="ECO:0000259" key="2">
    <source>
        <dbReference type="PROSITE" id="PS50181"/>
    </source>
</evidence>
<dbReference type="Pfam" id="PF00646">
    <property type="entry name" value="F-box"/>
    <property type="match status" value="1"/>
</dbReference>
<dbReference type="PROSITE" id="PS50181">
    <property type="entry name" value="FBOX"/>
    <property type="match status" value="1"/>
</dbReference>